<accession>A0ABN3K2V7</accession>
<proteinExistence type="predicted"/>
<organism evidence="1 2">
    <name type="scientific">Streptomyces macrosporus</name>
    <dbReference type="NCBI Taxonomy" id="44032"/>
    <lineage>
        <taxon>Bacteria</taxon>
        <taxon>Bacillati</taxon>
        <taxon>Actinomycetota</taxon>
        <taxon>Actinomycetes</taxon>
        <taxon>Kitasatosporales</taxon>
        <taxon>Streptomycetaceae</taxon>
        <taxon>Streptomyces</taxon>
    </lineage>
</organism>
<evidence type="ECO:0000313" key="2">
    <source>
        <dbReference type="Proteomes" id="UP001501638"/>
    </source>
</evidence>
<dbReference type="Proteomes" id="UP001501638">
    <property type="component" value="Unassembled WGS sequence"/>
</dbReference>
<gene>
    <name evidence="1" type="ORF">GCM10010405_34090</name>
</gene>
<name>A0ABN3K2V7_9ACTN</name>
<comment type="caution">
    <text evidence="1">The sequence shown here is derived from an EMBL/GenBank/DDBJ whole genome shotgun (WGS) entry which is preliminary data.</text>
</comment>
<dbReference type="EMBL" id="BAAASZ010000025">
    <property type="protein sequence ID" value="GAA2447871.1"/>
    <property type="molecule type" value="Genomic_DNA"/>
</dbReference>
<protein>
    <submittedName>
        <fullName evidence="1">Uncharacterized protein</fullName>
    </submittedName>
</protein>
<evidence type="ECO:0000313" key="1">
    <source>
        <dbReference type="EMBL" id="GAA2447871.1"/>
    </source>
</evidence>
<sequence>MQQVVGGSGMLVKHLVGQEKVILGKVDGQVGEDVGEPEAVNEAGVRLLGLQA</sequence>
<reference evidence="1 2" key="1">
    <citation type="journal article" date="2019" name="Int. J. Syst. Evol. Microbiol.">
        <title>The Global Catalogue of Microorganisms (GCM) 10K type strain sequencing project: providing services to taxonomists for standard genome sequencing and annotation.</title>
        <authorList>
            <consortium name="The Broad Institute Genomics Platform"/>
            <consortium name="The Broad Institute Genome Sequencing Center for Infectious Disease"/>
            <person name="Wu L."/>
            <person name="Ma J."/>
        </authorList>
    </citation>
    <scope>NUCLEOTIDE SEQUENCE [LARGE SCALE GENOMIC DNA]</scope>
    <source>
        <strain evidence="1 2">JCM 6305</strain>
    </source>
</reference>
<keyword evidence="2" id="KW-1185">Reference proteome</keyword>